<evidence type="ECO:0000313" key="2">
    <source>
        <dbReference type="Proteomes" id="UP000593737"/>
    </source>
</evidence>
<evidence type="ECO:0000313" key="1">
    <source>
        <dbReference type="EMBL" id="QPD04034.1"/>
    </source>
</evidence>
<sequence length="48" mass="5267">MKGVFVGTTTGVIWFCSTADREMWPKKDDIPLLVVISLGYNSPHTPAS</sequence>
<reference evidence="1 2" key="1">
    <citation type="journal article" date="2020" name="ISME J.">
        <title>Enrichment and physiological characterization of a novel comammox Nitrospira indicates ammonium inhibition of complete nitrification.</title>
        <authorList>
            <person name="Sakoula D."/>
            <person name="Koch H."/>
            <person name="Frank J."/>
            <person name="Jetten M.S.M."/>
            <person name="van Kessel M.A.H.J."/>
            <person name="Lucker S."/>
        </authorList>
    </citation>
    <scope>NUCLEOTIDE SEQUENCE [LARGE SCALE GENOMIC DNA]</scope>
    <source>
        <strain evidence="1">Comreactor17</strain>
    </source>
</reference>
<dbReference type="KEGG" id="nkf:Nkreftii_001808"/>
<accession>A0A7S8IZF5</accession>
<name>A0A7S8IZF5_9BACT</name>
<dbReference type="Proteomes" id="UP000593737">
    <property type="component" value="Chromosome"/>
</dbReference>
<proteinExistence type="predicted"/>
<organism evidence="1 2">
    <name type="scientific">Candidatus Nitrospira kreftii</name>
    <dbReference type="NCBI Taxonomy" id="2652173"/>
    <lineage>
        <taxon>Bacteria</taxon>
        <taxon>Pseudomonadati</taxon>
        <taxon>Nitrospirota</taxon>
        <taxon>Nitrospiria</taxon>
        <taxon>Nitrospirales</taxon>
        <taxon>Nitrospiraceae</taxon>
        <taxon>Nitrospira</taxon>
    </lineage>
</organism>
<dbReference type="AlphaFoldDB" id="A0A7S8IZF5"/>
<dbReference type="EMBL" id="CP047423">
    <property type="protein sequence ID" value="QPD04034.1"/>
    <property type="molecule type" value="Genomic_DNA"/>
</dbReference>
<protein>
    <submittedName>
        <fullName evidence="1">Uncharacterized protein</fullName>
    </submittedName>
</protein>
<gene>
    <name evidence="1" type="ORF">Nkreftii_001808</name>
</gene>